<dbReference type="EMBL" id="BA000012">
    <property type="protein sequence ID" value="BAB51315.1"/>
    <property type="molecule type" value="Genomic_DNA"/>
</dbReference>
<sequence length="83" mass="9193">MFARRSVLRKLALLEDKPAHLSAICWLRVHGMARQYLADDPQLGPIRVSFGRSYHLRCILAGMVAIAQDAGLHVGSGDLDLPR</sequence>
<dbReference type="HOGENOM" id="CLU_2540231_0_0_5"/>
<protein>
    <submittedName>
        <fullName evidence="1">Msr4725 protein</fullName>
    </submittedName>
</protein>
<reference evidence="1 2" key="1">
    <citation type="journal article" date="2000" name="DNA Res.">
        <title>Complete genome structure of the nitrogen-fixing symbiotic bacterium Mesorhizobium loti.</title>
        <authorList>
            <person name="Kaneko T."/>
            <person name="Nakamura Y."/>
            <person name="Sato S."/>
            <person name="Asamizu E."/>
            <person name="Kato T."/>
            <person name="Sasamoto S."/>
            <person name="Watanabe A."/>
            <person name="Idesawa K."/>
            <person name="Ishikawa A."/>
            <person name="Kawashima K."/>
            <person name="Kimura T."/>
            <person name="Kishida Y."/>
            <person name="Kiyokawa C."/>
            <person name="Kohara M."/>
            <person name="Matsumoto M."/>
            <person name="Matsuno A."/>
            <person name="Mochizuki Y."/>
            <person name="Nakayama S."/>
            <person name="Nakazaki N."/>
            <person name="Shimpo S."/>
            <person name="Sugimoto M."/>
            <person name="Takeuchi C."/>
            <person name="Yamada M."/>
            <person name="Tabata S."/>
        </authorList>
    </citation>
    <scope>NUCLEOTIDE SEQUENCE [LARGE SCALE GENOMIC DNA]</scope>
    <source>
        <strain evidence="2">LMG 29417 / CECT 9101 / MAFF 303099</strain>
    </source>
</reference>
<dbReference type="AlphaFoldDB" id="Q98DF6"/>
<accession>Q98DF6</accession>
<dbReference type="Proteomes" id="UP000000552">
    <property type="component" value="Chromosome"/>
</dbReference>
<name>Q98DF6_RHILO</name>
<organism evidence="1 2">
    <name type="scientific">Mesorhizobium japonicum (strain LMG 29417 / CECT 9101 / MAFF 303099)</name>
    <name type="common">Mesorhizobium loti (strain MAFF 303099)</name>
    <dbReference type="NCBI Taxonomy" id="266835"/>
    <lineage>
        <taxon>Bacteria</taxon>
        <taxon>Pseudomonadati</taxon>
        <taxon>Pseudomonadota</taxon>
        <taxon>Alphaproteobacteria</taxon>
        <taxon>Hyphomicrobiales</taxon>
        <taxon>Phyllobacteriaceae</taxon>
        <taxon>Mesorhizobium</taxon>
    </lineage>
</organism>
<proteinExistence type="predicted"/>
<evidence type="ECO:0000313" key="1">
    <source>
        <dbReference type="EMBL" id="BAB51315.1"/>
    </source>
</evidence>
<gene>
    <name evidence="1" type="ordered locus">msr4725</name>
</gene>
<evidence type="ECO:0000313" key="2">
    <source>
        <dbReference type="Proteomes" id="UP000000552"/>
    </source>
</evidence>
<dbReference type="KEGG" id="mlo:msr4725"/>